<dbReference type="InterPro" id="IPR023299">
    <property type="entry name" value="ATPase_P-typ_cyto_dom_N"/>
</dbReference>
<proteinExistence type="predicted"/>
<organism evidence="3 4">
    <name type="scientific">Tanacetum coccineum</name>
    <dbReference type="NCBI Taxonomy" id="301880"/>
    <lineage>
        <taxon>Eukaryota</taxon>
        <taxon>Viridiplantae</taxon>
        <taxon>Streptophyta</taxon>
        <taxon>Embryophyta</taxon>
        <taxon>Tracheophyta</taxon>
        <taxon>Spermatophyta</taxon>
        <taxon>Magnoliopsida</taxon>
        <taxon>eudicotyledons</taxon>
        <taxon>Gunneridae</taxon>
        <taxon>Pentapetalae</taxon>
        <taxon>asterids</taxon>
        <taxon>campanulids</taxon>
        <taxon>Asterales</taxon>
        <taxon>Asteraceae</taxon>
        <taxon>Asteroideae</taxon>
        <taxon>Anthemideae</taxon>
        <taxon>Anthemidinae</taxon>
        <taxon>Tanacetum</taxon>
    </lineage>
</organism>
<evidence type="ECO:0000256" key="2">
    <source>
        <dbReference type="SAM" id="MobiDB-lite"/>
    </source>
</evidence>
<dbReference type="EMBL" id="BQNB010014769">
    <property type="protein sequence ID" value="GJT32174.1"/>
    <property type="molecule type" value="Genomic_DNA"/>
</dbReference>
<accession>A0ABQ5D514</accession>
<evidence type="ECO:0000256" key="1">
    <source>
        <dbReference type="ARBA" id="ARBA00022737"/>
    </source>
</evidence>
<dbReference type="Gene3D" id="3.40.1110.10">
    <property type="entry name" value="Calcium-transporting ATPase, cytoplasmic domain N"/>
    <property type="match status" value="1"/>
</dbReference>
<keyword evidence="1" id="KW-0677">Repeat</keyword>
<reference evidence="3" key="1">
    <citation type="journal article" date="2022" name="Int. J. Mol. Sci.">
        <title>Draft Genome of Tanacetum Coccineum: Genomic Comparison of Closely Related Tanacetum-Family Plants.</title>
        <authorList>
            <person name="Yamashiro T."/>
            <person name="Shiraishi A."/>
            <person name="Nakayama K."/>
            <person name="Satake H."/>
        </authorList>
    </citation>
    <scope>NUCLEOTIDE SEQUENCE</scope>
</reference>
<dbReference type="PANTHER" id="PTHR45188:SF2">
    <property type="entry name" value="DNAJ HOMOLOG SUBFAMILY C MEMBER 7"/>
    <property type="match status" value="1"/>
</dbReference>
<dbReference type="Proteomes" id="UP001151760">
    <property type="component" value="Unassembled WGS sequence"/>
</dbReference>
<sequence>MPRARGLTKPTRFKSTKQERTKIVRGLNSEPNLPWVRMTLSNTLVHSNSNRTHKEAENQAEENEKKGKLHVVVEDYKATLALDPNHVAHNVQLHFSLCKLLVKFGRGKDALNSCTTRTWEIHFFSFNHVDKRTALTYIDDSGNWHRTGKGAPEEGMRIIKDTYEDNNVARIVMELCKGGKLFNWMVARGHYAERAAVVILRTRVEVVQLSQGIQESIHWCMIFANDIVLVINLAKGLNNRLKDEITHYEKVDICIGVQILQPNESFRYLGLLCDKKVPFKLNGKFIGLKLGQLSSWGESAGRSQKLEQIGWKW</sequence>
<keyword evidence="4" id="KW-1185">Reference proteome</keyword>
<dbReference type="PANTHER" id="PTHR45188">
    <property type="entry name" value="DNAJ PROTEIN P58IPK HOMOLOG"/>
    <property type="match status" value="1"/>
</dbReference>
<reference evidence="3" key="2">
    <citation type="submission" date="2022-01" db="EMBL/GenBank/DDBJ databases">
        <authorList>
            <person name="Yamashiro T."/>
            <person name="Shiraishi A."/>
            <person name="Satake H."/>
            <person name="Nakayama K."/>
        </authorList>
    </citation>
    <scope>NUCLEOTIDE SEQUENCE</scope>
</reference>
<evidence type="ECO:0000313" key="4">
    <source>
        <dbReference type="Proteomes" id="UP001151760"/>
    </source>
</evidence>
<comment type="caution">
    <text evidence="3">The sequence shown here is derived from an EMBL/GenBank/DDBJ whole genome shotgun (WGS) entry which is preliminary data.</text>
</comment>
<feature type="region of interest" description="Disordered" evidence="2">
    <location>
        <begin position="1"/>
        <end position="20"/>
    </location>
</feature>
<evidence type="ECO:0000313" key="3">
    <source>
        <dbReference type="EMBL" id="GJT32174.1"/>
    </source>
</evidence>
<name>A0ABQ5D514_9ASTR</name>
<gene>
    <name evidence="3" type="ORF">Tco_0922593</name>
</gene>
<protein>
    <submittedName>
        <fullName evidence="3">Uncharacterized protein</fullName>
    </submittedName>
</protein>